<name>A0A1C7LSJ7_GRIFR</name>
<evidence type="ECO:0000313" key="2">
    <source>
        <dbReference type="Proteomes" id="UP000092993"/>
    </source>
</evidence>
<gene>
    <name evidence="1" type="ORF">A0H81_12439</name>
</gene>
<protein>
    <submittedName>
        <fullName evidence="1">Uncharacterized protein</fullName>
    </submittedName>
</protein>
<dbReference type="Proteomes" id="UP000092993">
    <property type="component" value="Unassembled WGS sequence"/>
</dbReference>
<dbReference type="OrthoDB" id="2747044at2759"/>
<proteinExistence type="predicted"/>
<evidence type="ECO:0000313" key="1">
    <source>
        <dbReference type="EMBL" id="OBZ67801.1"/>
    </source>
</evidence>
<sequence>MARRTRSRGPIAEGGPKQTLLREKKVLPLRYQFATAQQRFATAHQNAPNRSLPILGRPFLPDEIPWLHTLLETWGYYNDLPKFVEDFHRDYHHTRTNPSVLAAWVRAKDDWMTQGDIILELIEDYLVVDILEHRQGDNLRRMWKGLTEVVFEFSGS</sequence>
<keyword evidence="2" id="KW-1185">Reference proteome</keyword>
<organism evidence="1 2">
    <name type="scientific">Grifola frondosa</name>
    <name type="common">Maitake</name>
    <name type="synonym">Polyporus frondosus</name>
    <dbReference type="NCBI Taxonomy" id="5627"/>
    <lineage>
        <taxon>Eukaryota</taxon>
        <taxon>Fungi</taxon>
        <taxon>Dikarya</taxon>
        <taxon>Basidiomycota</taxon>
        <taxon>Agaricomycotina</taxon>
        <taxon>Agaricomycetes</taxon>
        <taxon>Polyporales</taxon>
        <taxon>Grifolaceae</taxon>
        <taxon>Grifola</taxon>
    </lineage>
</organism>
<dbReference type="EMBL" id="LUGG01000023">
    <property type="protein sequence ID" value="OBZ67801.1"/>
    <property type="molecule type" value="Genomic_DNA"/>
</dbReference>
<comment type="caution">
    <text evidence="1">The sequence shown here is derived from an EMBL/GenBank/DDBJ whole genome shotgun (WGS) entry which is preliminary data.</text>
</comment>
<reference evidence="1 2" key="1">
    <citation type="submission" date="2016-03" db="EMBL/GenBank/DDBJ databases">
        <title>Whole genome sequencing of Grifola frondosa 9006-11.</title>
        <authorList>
            <person name="Min B."/>
            <person name="Park H."/>
            <person name="Kim J.-G."/>
            <person name="Cho H."/>
            <person name="Oh Y.-L."/>
            <person name="Kong W.-S."/>
            <person name="Choi I.-G."/>
        </authorList>
    </citation>
    <scope>NUCLEOTIDE SEQUENCE [LARGE SCALE GENOMIC DNA]</scope>
    <source>
        <strain evidence="1 2">9006-11</strain>
    </source>
</reference>
<dbReference type="AlphaFoldDB" id="A0A1C7LSJ7"/>
<accession>A0A1C7LSJ7</accession>